<evidence type="ECO:0000256" key="8">
    <source>
        <dbReference type="SAM" id="MobiDB-lite"/>
    </source>
</evidence>
<feature type="binding site" evidence="7">
    <location>
        <begin position="163"/>
        <end position="168"/>
    </location>
    <ligand>
        <name>NAD(+)</name>
        <dbReference type="ChEBI" id="CHEBI:57540"/>
    </ligand>
</feature>
<protein>
    <recommendedName>
        <fullName evidence="7">Redox-sensing transcriptional repressor Rex</fullName>
    </recommendedName>
</protein>
<dbReference type="Gene3D" id="1.10.10.10">
    <property type="entry name" value="Winged helix-like DNA-binding domain superfamily/Winged helix DNA-binding domain"/>
    <property type="match status" value="1"/>
</dbReference>
<dbReference type="NCBIfam" id="NF003996">
    <property type="entry name" value="PRK05472.2-5"/>
    <property type="match status" value="1"/>
</dbReference>
<accession>A0A2S2BSB9</accession>
<dbReference type="SUPFAM" id="SSF46785">
    <property type="entry name" value="Winged helix' DNA-binding domain"/>
    <property type="match status" value="1"/>
</dbReference>
<evidence type="ECO:0000259" key="9">
    <source>
        <dbReference type="SMART" id="SM00881"/>
    </source>
</evidence>
<keyword evidence="6 7" id="KW-0804">Transcription</keyword>
<dbReference type="SMART" id="SM00881">
    <property type="entry name" value="CoA_binding"/>
    <property type="match status" value="1"/>
</dbReference>
<dbReference type="AlphaFoldDB" id="A0A2S2BSB9"/>
<evidence type="ECO:0000313" key="11">
    <source>
        <dbReference type="Proteomes" id="UP000245711"/>
    </source>
</evidence>
<dbReference type="GO" id="GO:0003700">
    <property type="term" value="F:DNA-binding transcription factor activity"/>
    <property type="evidence" value="ECO:0007669"/>
    <property type="project" value="UniProtKB-UniRule"/>
</dbReference>
<dbReference type="GO" id="GO:0003677">
    <property type="term" value="F:DNA binding"/>
    <property type="evidence" value="ECO:0007669"/>
    <property type="project" value="UniProtKB-UniRule"/>
</dbReference>
<dbReference type="SUPFAM" id="SSF51735">
    <property type="entry name" value="NAD(P)-binding Rossmann-fold domains"/>
    <property type="match status" value="1"/>
</dbReference>
<dbReference type="PANTHER" id="PTHR35786">
    <property type="entry name" value="REDOX-SENSING TRANSCRIPTIONAL REPRESSOR REX"/>
    <property type="match status" value="1"/>
</dbReference>
<name>A0A2S2BSB9_9NOCA</name>
<evidence type="ECO:0000256" key="5">
    <source>
        <dbReference type="ARBA" id="ARBA00023125"/>
    </source>
</evidence>
<dbReference type="OrthoDB" id="9784760at2"/>
<comment type="function">
    <text evidence="7">Modulates transcription in response to changes in cellular NADH/NAD(+) redox state.</text>
</comment>
<keyword evidence="4 7" id="KW-0520">NAD</keyword>
<keyword evidence="2 7" id="KW-0678">Repressor</keyword>
<dbReference type="InterPro" id="IPR022876">
    <property type="entry name" value="Tscrpt_rep_Rex"/>
</dbReference>
<dbReference type="GO" id="GO:0051775">
    <property type="term" value="P:response to redox state"/>
    <property type="evidence" value="ECO:0007669"/>
    <property type="project" value="InterPro"/>
</dbReference>
<dbReference type="NCBIfam" id="NF003994">
    <property type="entry name" value="PRK05472.2-3"/>
    <property type="match status" value="1"/>
</dbReference>
<proteinExistence type="inferred from homology"/>
<dbReference type="Proteomes" id="UP000245711">
    <property type="component" value="Chromosome"/>
</dbReference>
<evidence type="ECO:0000256" key="3">
    <source>
        <dbReference type="ARBA" id="ARBA00023015"/>
    </source>
</evidence>
<evidence type="ECO:0000256" key="7">
    <source>
        <dbReference type="HAMAP-Rule" id="MF_01131"/>
    </source>
</evidence>
<dbReference type="InterPro" id="IPR058236">
    <property type="entry name" value="Rex_actinobacterial-type"/>
</dbReference>
<dbReference type="GO" id="GO:0045892">
    <property type="term" value="P:negative regulation of DNA-templated transcription"/>
    <property type="evidence" value="ECO:0007669"/>
    <property type="project" value="InterPro"/>
</dbReference>
<dbReference type="Pfam" id="PF02629">
    <property type="entry name" value="CoA_binding"/>
    <property type="match status" value="1"/>
</dbReference>
<dbReference type="Gene3D" id="3.40.50.720">
    <property type="entry name" value="NAD(P)-binding Rossmann-like Domain"/>
    <property type="match status" value="1"/>
</dbReference>
<comment type="similarity">
    <text evidence="7">Belongs to the transcriptional regulatory Rex family.</text>
</comment>
<keyword evidence="5 7" id="KW-0238">DNA-binding</keyword>
<feature type="region of interest" description="Disordered" evidence="8">
    <location>
        <begin position="1"/>
        <end position="78"/>
    </location>
</feature>
<evidence type="ECO:0000256" key="1">
    <source>
        <dbReference type="ARBA" id="ARBA00022490"/>
    </source>
</evidence>
<dbReference type="PANTHER" id="PTHR35786:SF1">
    <property type="entry name" value="REDOX-SENSING TRANSCRIPTIONAL REPRESSOR REX 1"/>
    <property type="match status" value="1"/>
</dbReference>
<comment type="subcellular location">
    <subcellularLocation>
        <location evidence="7">Cytoplasm</location>
    </subcellularLocation>
</comment>
<organism evidence="10 11">
    <name type="scientific">Rhodococcus oxybenzonivorans</name>
    <dbReference type="NCBI Taxonomy" id="1990687"/>
    <lineage>
        <taxon>Bacteria</taxon>
        <taxon>Bacillati</taxon>
        <taxon>Actinomycetota</taxon>
        <taxon>Actinomycetes</taxon>
        <taxon>Mycobacteriales</taxon>
        <taxon>Nocardiaceae</taxon>
        <taxon>Rhodococcus</taxon>
    </lineage>
</organism>
<gene>
    <name evidence="7" type="primary">rex</name>
    <name evidence="10" type="ORF">CBI38_07840</name>
</gene>
<evidence type="ECO:0000313" key="10">
    <source>
        <dbReference type="EMBL" id="AWK71515.1"/>
    </source>
</evidence>
<feature type="domain" description="CoA-binding" evidence="9">
    <location>
        <begin position="152"/>
        <end position="253"/>
    </location>
</feature>
<comment type="subunit">
    <text evidence="7">Homodimer.</text>
</comment>
<feature type="compositionally biased region" description="Polar residues" evidence="8">
    <location>
        <begin position="12"/>
        <end position="22"/>
    </location>
</feature>
<dbReference type="NCBIfam" id="NF003993">
    <property type="entry name" value="PRK05472.2-2"/>
    <property type="match status" value="1"/>
</dbReference>
<dbReference type="InterPro" id="IPR003781">
    <property type="entry name" value="CoA-bd"/>
</dbReference>
<feature type="DNA-binding region" description="H-T-H motif" evidence="7">
    <location>
        <begin position="89"/>
        <end position="128"/>
    </location>
</feature>
<dbReference type="NCBIfam" id="NF003995">
    <property type="entry name" value="PRK05472.2-4"/>
    <property type="match status" value="1"/>
</dbReference>
<dbReference type="Pfam" id="PF06971">
    <property type="entry name" value="Put_DNA-bind_N"/>
    <property type="match status" value="1"/>
</dbReference>
<dbReference type="KEGG" id="roz:CBI38_07840"/>
<dbReference type="GO" id="GO:0005737">
    <property type="term" value="C:cytoplasm"/>
    <property type="evidence" value="ECO:0007669"/>
    <property type="project" value="UniProtKB-SubCell"/>
</dbReference>
<dbReference type="EMBL" id="CP021354">
    <property type="protein sequence ID" value="AWK71515.1"/>
    <property type="molecule type" value="Genomic_DNA"/>
</dbReference>
<evidence type="ECO:0000256" key="6">
    <source>
        <dbReference type="ARBA" id="ARBA00023163"/>
    </source>
</evidence>
<keyword evidence="3 7" id="KW-0805">Transcription regulation</keyword>
<dbReference type="InterPro" id="IPR036388">
    <property type="entry name" value="WH-like_DNA-bd_sf"/>
</dbReference>
<evidence type="ECO:0000256" key="2">
    <source>
        <dbReference type="ARBA" id="ARBA00022491"/>
    </source>
</evidence>
<dbReference type="InterPro" id="IPR009718">
    <property type="entry name" value="Rex_DNA-bd_C_dom"/>
</dbReference>
<dbReference type="HAMAP" id="MF_01131">
    <property type="entry name" value="Rex"/>
    <property type="match status" value="1"/>
</dbReference>
<reference evidence="10 11" key="1">
    <citation type="submission" date="2017-05" db="EMBL/GenBank/DDBJ databases">
        <title>Isolation of Rhodococcus sp. S2-17 biodegrading of BP-3.</title>
        <authorList>
            <person name="Lee Y."/>
            <person name="Kim K.H."/>
            <person name="Chun B.H."/>
            <person name="Jung H.S."/>
            <person name="Jeon C.O."/>
        </authorList>
    </citation>
    <scope>NUCLEOTIDE SEQUENCE [LARGE SCALE GENOMIC DNA]</scope>
    <source>
        <strain evidence="10 11">S2-17</strain>
    </source>
</reference>
<dbReference type="NCBIfam" id="NF003992">
    <property type="entry name" value="PRK05472.2-1"/>
    <property type="match status" value="1"/>
</dbReference>
<keyword evidence="1 7" id="KW-0963">Cytoplasm</keyword>
<dbReference type="InterPro" id="IPR036291">
    <property type="entry name" value="NAD(P)-bd_dom_sf"/>
</dbReference>
<evidence type="ECO:0000256" key="4">
    <source>
        <dbReference type="ARBA" id="ARBA00023027"/>
    </source>
</evidence>
<sequence length="320" mass="33551">MSRSRSDFVHGFTSSYRGVNNSPEHRGERQRMPVGRGANDVTETHQTHGSVAHGVTGAVGPSAVESPAPGSPLPESRDIPQATVTRLATYLRVLGMLADRGTIIVSSEELAAASGVGSAKLRKDLSFLGPNGVRGVGYDVTRLRARIERALGLDRGHKVVLVGVGNLGQALAGYGGFGRRGFSMVGLFDSDPDRVGTPVGDLVVRHVDELEQACAELEATIGVISTPDEAAQDVCDRLVGAGLRCILSFSPTALDVPDHVEMRRVDLAVEMQVLSFNSARNTESAPGARAADVVPTAPRVRIGHSAVPSTAPRNGSVIAP</sequence>
<dbReference type="InterPro" id="IPR036390">
    <property type="entry name" value="WH_DNA-bd_sf"/>
</dbReference>
<keyword evidence="11" id="KW-1185">Reference proteome</keyword>